<dbReference type="InterPro" id="IPR043129">
    <property type="entry name" value="ATPase_NBD"/>
</dbReference>
<evidence type="ECO:0000256" key="1">
    <source>
        <dbReference type="ARBA" id="ARBA00006479"/>
    </source>
</evidence>
<dbReference type="RefSeq" id="WP_074981854.1">
    <property type="nucleotide sequence ID" value="NZ_CADFGN010000001.1"/>
</dbReference>
<proteinExistence type="inferred from homology"/>
<name>A0AAQ1GCJ0_9BURK</name>
<dbReference type="SUPFAM" id="SSF53067">
    <property type="entry name" value="Actin-like ATPase domain"/>
    <property type="match status" value="1"/>
</dbReference>
<dbReference type="InterPro" id="IPR000600">
    <property type="entry name" value="ROK"/>
</dbReference>
<keyword evidence="2" id="KW-0418">Kinase</keyword>
<dbReference type="PROSITE" id="PS01125">
    <property type="entry name" value="ROK"/>
    <property type="match status" value="1"/>
</dbReference>
<comment type="similarity">
    <text evidence="1">Belongs to the ROK (NagC/XylR) family.</text>
</comment>
<dbReference type="Gene3D" id="3.30.420.40">
    <property type="match status" value="2"/>
</dbReference>
<reference evidence="2 3" key="1">
    <citation type="submission" date="2016-10" db="EMBL/GenBank/DDBJ databases">
        <authorList>
            <person name="Varghese N."/>
            <person name="Submissions S."/>
        </authorList>
    </citation>
    <scope>NUCLEOTIDE SEQUENCE [LARGE SCALE GENOMIC DNA]</scope>
    <source>
        <strain evidence="2 3">LMG 22274</strain>
    </source>
</reference>
<dbReference type="GO" id="GO:0016301">
    <property type="term" value="F:kinase activity"/>
    <property type="evidence" value="ECO:0007669"/>
    <property type="project" value="UniProtKB-KW"/>
</dbReference>
<evidence type="ECO:0000313" key="3">
    <source>
        <dbReference type="Proteomes" id="UP000183529"/>
    </source>
</evidence>
<dbReference type="PANTHER" id="PTHR18964">
    <property type="entry name" value="ROK (REPRESSOR, ORF, KINASE) FAMILY"/>
    <property type="match status" value="1"/>
</dbReference>
<dbReference type="InterPro" id="IPR049874">
    <property type="entry name" value="ROK_cs"/>
</dbReference>
<comment type="caution">
    <text evidence="2">The sequence shown here is derived from an EMBL/GenBank/DDBJ whole genome shotgun (WGS) entry which is preliminary data.</text>
</comment>
<sequence>MPDHALPALAGARTLYTADIGGSFIRLAACTHAGELVALAKQLTPAHDWTQFVDTLSAMLAAHVDGAADAALALSIAGLVDPADGTAFSANIPCITGRKLASELGARLGRPVFAANDADCLALAEAVAGAGAGHRVVFSAVLGTGVGGGLVANGQLIQGAGGVTGEWGHGPIVNTQCQPEGEPEPLYVPRFACGCGQRGCVDTIGGARGIERLHVFLNAASTTDSPTPALDSHAILDAWTHADRAAVRTIGVWLELVADPLAAVVNVTGASRVTVGGGLAGSPALIGRLDQAVRSHVLHRRDEPLVVPGRFSADGGLIGAALLARQASNR</sequence>
<keyword evidence="2" id="KW-0808">Transferase</keyword>
<dbReference type="Pfam" id="PF00480">
    <property type="entry name" value="ROK"/>
    <property type="match status" value="1"/>
</dbReference>
<dbReference type="PANTHER" id="PTHR18964:SF149">
    <property type="entry name" value="BIFUNCTIONAL UDP-N-ACETYLGLUCOSAMINE 2-EPIMERASE_N-ACETYLMANNOSAMINE KINASE"/>
    <property type="match status" value="1"/>
</dbReference>
<evidence type="ECO:0000313" key="2">
    <source>
        <dbReference type="EMBL" id="SEJ18408.1"/>
    </source>
</evidence>
<dbReference type="Proteomes" id="UP000183529">
    <property type="component" value="Unassembled WGS sequence"/>
</dbReference>
<dbReference type="AlphaFoldDB" id="A0AAQ1GCJ0"/>
<organism evidence="2 3">
    <name type="scientific">Paraburkholderia tropica</name>
    <dbReference type="NCBI Taxonomy" id="92647"/>
    <lineage>
        <taxon>Bacteria</taxon>
        <taxon>Pseudomonadati</taxon>
        <taxon>Pseudomonadota</taxon>
        <taxon>Betaproteobacteria</taxon>
        <taxon>Burkholderiales</taxon>
        <taxon>Burkholderiaceae</taxon>
        <taxon>Paraburkholderia</taxon>
    </lineage>
</organism>
<protein>
    <submittedName>
        <fullName evidence="2">N-acetylglucosamine kinase</fullName>
    </submittedName>
</protein>
<accession>A0AAQ1GCJ0</accession>
<gene>
    <name evidence="2" type="ORF">SAMN05216550_10378</name>
</gene>
<dbReference type="EMBL" id="FNZM01000003">
    <property type="protein sequence ID" value="SEJ18408.1"/>
    <property type="molecule type" value="Genomic_DNA"/>
</dbReference>